<evidence type="ECO:0000313" key="2">
    <source>
        <dbReference type="Proteomes" id="UP000499080"/>
    </source>
</evidence>
<comment type="caution">
    <text evidence="1">The sequence shown here is derived from an EMBL/GenBank/DDBJ whole genome shotgun (WGS) entry which is preliminary data.</text>
</comment>
<dbReference type="EMBL" id="BGPR01000231">
    <property type="protein sequence ID" value="GBM06558.1"/>
    <property type="molecule type" value="Genomic_DNA"/>
</dbReference>
<organism evidence="1 2">
    <name type="scientific">Araneus ventricosus</name>
    <name type="common">Orbweaver spider</name>
    <name type="synonym">Epeira ventricosa</name>
    <dbReference type="NCBI Taxonomy" id="182803"/>
    <lineage>
        <taxon>Eukaryota</taxon>
        <taxon>Metazoa</taxon>
        <taxon>Ecdysozoa</taxon>
        <taxon>Arthropoda</taxon>
        <taxon>Chelicerata</taxon>
        <taxon>Arachnida</taxon>
        <taxon>Araneae</taxon>
        <taxon>Araneomorphae</taxon>
        <taxon>Entelegynae</taxon>
        <taxon>Araneoidea</taxon>
        <taxon>Araneidae</taxon>
        <taxon>Araneus</taxon>
    </lineage>
</organism>
<gene>
    <name evidence="1" type="ORF">AVEN_220008_1</name>
</gene>
<evidence type="ECO:0000313" key="1">
    <source>
        <dbReference type="EMBL" id="GBM06558.1"/>
    </source>
</evidence>
<dbReference type="Proteomes" id="UP000499080">
    <property type="component" value="Unassembled WGS sequence"/>
</dbReference>
<dbReference type="AlphaFoldDB" id="A0A4Y2CSB3"/>
<reference evidence="1 2" key="1">
    <citation type="journal article" date="2019" name="Sci. Rep.">
        <title>Orb-weaving spider Araneus ventricosus genome elucidates the spidroin gene catalogue.</title>
        <authorList>
            <person name="Kono N."/>
            <person name="Nakamura H."/>
            <person name="Ohtoshi R."/>
            <person name="Moran D.A.P."/>
            <person name="Shinohara A."/>
            <person name="Yoshida Y."/>
            <person name="Fujiwara M."/>
            <person name="Mori M."/>
            <person name="Tomita M."/>
            <person name="Arakawa K."/>
        </authorList>
    </citation>
    <scope>NUCLEOTIDE SEQUENCE [LARGE SCALE GENOMIC DNA]</scope>
</reference>
<sequence>MHHSIIAHGASKPTALGEVTQSLDPWQVKYFNGQTVSHPIHWGADCTSCQPEARTRRRVPQGSHCPVCRADMWCVSVEAFSFSGRVAHLSVQGREAKEQQSVFILNDIREGSHN</sequence>
<proteinExistence type="predicted"/>
<keyword evidence="2" id="KW-1185">Reference proteome</keyword>
<accession>A0A4Y2CSB3</accession>
<protein>
    <submittedName>
        <fullName evidence="1">Uncharacterized protein</fullName>
    </submittedName>
</protein>
<name>A0A4Y2CSB3_ARAVE</name>